<keyword evidence="2 4" id="KW-0808">Transferase</keyword>
<gene>
    <name evidence="5" type="ORF">DCM90_07040</name>
</gene>
<dbReference type="AlphaFoldDB" id="A0A2V1N0D8"/>
<dbReference type="GO" id="GO:0008887">
    <property type="term" value="F:glycerate kinase activity"/>
    <property type="evidence" value="ECO:0007669"/>
    <property type="project" value="UniProtKB-UniRule"/>
</dbReference>
<dbReference type="Proteomes" id="UP000245080">
    <property type="component" value="Unassembled WGS sequence"/>
</dbReference>
<dbReference type="InterPro" id="IPR018193">
    <property type="entry name" value="Glyc_kinase_flavodox-like_fold"/>
</dbReference>
<dbReference type="InterPro" id="IPR036129">
    <property type="entry name" value="Glycerate_kinase_sf"/>
</dbReference>
<sequence>MKFVLAPDSFKGSLTAKQAASAMQRGLSRIFPSAEFIQVPMADGGAGTAQSLVDARHGEFITAEVNDPLMHTISARYGLIKDSHYFTGIIEVAEASGLGYLNDDDRNPLITTTYGTGQLVKDALDKGVNRIIIAIGGSATNDGGAGMFEALGVRFLDSKGNPIPRGGGGLGGLVSIDMSNIDPRLADVEFVIATDVANPMVGEYGASAVFAPNKGATPEMVETLDQNLTHYADVLQRFTGKDIKDMPGSGSSGGLAGGVMAFTNAHIVRGVDLVAKVAKLDEKVVGADYTFTGEGMVDYQTQYGKTPLGVAIEANKGNPDTHVIIVTGGIGDGIDELYNVGVDAIFSMTPGAMSLDKAMQDAAINLERTTENIGRLIKVDGEKYRE</sequence>
<evidence type="ECO:0000256" key="1">
    <source>
        <dbReference type="ARBA" id="ARBA00006284"/>
    </source>
</evidence>
<dbReference type="NCBIfam" id="TIGR00045">
    <property type="entry name" value="glycerate kinase"/>
    <property type="match status" value="1"/>
</dbReference>
<comment type="similarity">
    <text evidence="1 4">Belongs to the glycerate kinase type-1 family.</text>
</comment>
<dbReference type="InterPro" id="IPR018197">
    <property type="entry name" value="Glycerate_kinase_RE-like"/>
</dbReference>
<protein>
    <submittedName>
        <fullName evidence="5">Glycerate 2-kinase</fullName>
    </submittedName>
</protein>
<dbReference type="Pfam" id="PF02595">
    <property type="entry name" value="Gly_kinase"/>
    <property type="match status" value="1"/>
</dbReference>
<evidence type="ECO:0000256" key="2">
    <source>
        <dbReference type="ARBA" id="ARBA00022679"/>
    </source>
</evidence>
<dbReference type="RefSeq" id="WP_109250664.1">
    <property type="nucleotide sequence ID" value="NZ_QCXQ01000003.1"/>
</dbReference>
<dbReference type="Gene3D" id="3.90.1510.10">
    <property type="entry name" value="Glycerate kinase, domain 2"/>
    <property type="match status" value="1"/>
</dbReference>
<dbReference type="GO" id="GO:0031388">
    <property type="term" value="P:organic acid phosphorylation"/>
    <property type="evidence" value="ECO:0007669"/>
    <property type="project" value="UniProtKB-UniRule"/>
</dbReference>
<dbReference type="PANTHER" id="PTHR21599:SF0">
    <property type="entry name" value="GLYCERATE KINASE"/>
    <property type="match status" value="1"/>
</dbReference>
<keyword evidence="3 4" id="KW-0418">Kinase</keyword>
<name>A0A2V1N0D8_9LACO</name>
<keyword evidence="6" id="KW-1185">Reference proteome</keyword>
<proteinExistence type="inferred from homology"/>
<comment type="caution">
    <text evidence="5">The sequence shown here is derived from an EMBL/GenBank/DDBJ whole genome shotgun (WGS) entry which is preliminary data.</text>
</comment>
<dbReference type="InterPro" id="IPR004381">
    <property type="entry name" value="Glycerate_kinase"/>
</dbReference>
<dbReference type="EMBL" id="QCXQ01000003">
    <property type="protein sequence ID" value="PWF99809.1"/>
    <property type="molecule type" value="Genomic_DNA"/>
</dbReference>
<accession>A0A2V1N0D8</accession>
<dbReference type="OrthoDB" id="9774290at2"/>
<evidence type="ECO:0000313" key="6">
    <source>
        <dbReference type="Proteomes" id="UP000245080"/>
    </source>
</evidence>
<evidence type="ECO:0000256" key="3">
    <source>
        <dbReference type="ARBA" id="ARBA00022777"/>
    </source>
</evidence>
<dbReference type="PIRSF" id="PIRSF006078">
    <property type="entry name" value="GlxK"/>
    <property type="match status" value="1"/>
</dbReference>
<reference evidence="5 6" key="1">
    <citation type="journal article" date="2018" name="Int. J. Syst. Evol. Microbiol.">
        <title>Lactobacillus bambusae sp. nov., isolated from a traditional fermented Ma-bamboo shoots of Taiwan.</title>
        <authorList>
            <person name="Wang L.-T."/>
        </authorList>
    </citation>
    <scope>NUCLEOTIDE SEQUENCE [LARGE SCALE GENOMIC DNA]</scope>
    <source>
        <strain evidence="5 6">BS-W1</strain>
    </source>
</reference>
<evidence type="ECO:0000313" key="5">
    <source>
        <dbReference type="EMBL" id="PWF99809.1"/>
    </source>
</evidence>
<organism evidence="5 6">
    <name type="scientific">Levilactobacillus bambusae</name>
    <dbReference type="NCBI Taxonomy" id="2024736"/>
    <lineage>
        <taxon>Bacteria</taxon>
        <taxon>Bacillati</taxon>
        <taxon>Bacillota</taxon>
        <taxon>Bacilli</taxon>
        <taxon>Lactobacillales</taxon>
        <taxon>Lactobacillaceae</taxon>
        <taxon>Levilactobacillus</taxon>
    </lineage>
</organism>
<dbReference type="PANTHER" id="PTHR21599">
    <property type="entry name" value="GLYCERATE KINASE"/>
    <property type="match status" value="1"/>
</dbReference>
<evidence type="ECO:0000256" key="4">
    <source>
        <dbReference type="PIRNR" id="PIRNR006078"/>
    </source>
</evidence>
<dbReference type="SUPFAM" id="SSF110738">
    <property type="entry name" value="Glycerate kinase I"/>
    <property type="match status" value="1"/>
</dbReference>
<dbReference type="Gene3D" id="3.40.50.10350">
    <property type="entry name" value="Glycerate kinase, domain 1"/>
    <property type="match status" value="1"/>
</dbReference>